<dbReference type="GO" id="GO:0016757">
    <property type="term" value="F:glycosyltransferase activity"/>
    <property type="evidence" value="ECO:0007669"/>
    <property type="project" value="InterPro"/>
</dbReference>
<dbReference type="AlphaFoldDB" id="A0A543EMQ2"/>
<dbReference type="RefSeq" id="WP_142017749.1">
    <property type="nucleotide sequence ID" value="NZ_VFPD01000001.1"/>
</dbReference>
<gene>
    <name evidence="3" type="ORF">FB551_2577</name>
</gene>
<dbReference type="PANTHER" id="PTHR46401:SF2">
    <property type="entry name" value="GLYCOSYLTRANSFERASE WBBK-RELATED"/>
    <property type="match status" value="1"/>
</dbReference>
<evidence type="ECO:0000313" key="3">
    <source>
        <dbReference type="EMBL" id="TQM22856.1"/>
    </source>
</evidence>
<evidence type="ECO:0000259" key="2">
    <source>
        <dbReference type="Pfam" id="PF00534"/>
    </source>
</evidence>
<dbReference type="InterPro" id="IPR001296">
    <property type="entry name" value="Glyco_trans_1"/>
</dbReference>
<proteinExistence type="predicted"/>
<reference evidence="3 4" key="1">
    <citation type="submission" date="2019-06" db="EMBL/GenBank/DDBJ databases">
        <title>Sorghum-associated microbial communities from plants grown in Nebraska, USA.</title>
        <authorList>
            <person name="Schachtman D."/>
        </authorList>
    </citation>
    <scope>NUCLEOTIDE SEQUENCE [LARGE SCALE GENOMIC DNA]</scope>
    <source>
        <strain evidence="3 4">110</strain>
    </source>
</reference>
<dbReference type="SUPFAM" id="SSF53756">
    <property type="entry name" value="UDP-Glycosyltransferase/glycogen phosphorylase"/>
    <property type="match status" value="1"/>
</dbReference>
<dbReference type="Proteomes" id="UP000316437">
    <property type="component" value="Unassembled WGS sequence"/>
</dbReference>
<dbReference type="CDD" id="cd03801">
    <property type="entry name" value="GT4_PimA-like"/>
    <property type="match status" value="1"/>
</dbReference>
<keyword evidence="1 3" id="KW-0808">Transferase</keyword>
<evidence type="ECO:0000256" key="1">
    <source>
        <dbReference type="ARBA" id="ARBA00022679"/>
    </source>
</evidence>
<feature type="domain" description="Glycosyl transferase family 1" evidence="2">
    <location>
        <begin position="176"/>
        <end position="347"/>
    </location>
</feature>
<comment type="caution">
    <text evidence="3">The sequence shown here is derived from an EMBL/GenBank/DDBJ whole genome shotgun (WGS) entry which is preliminary data.</text>
</comment>
<protein>
    <submittedName>
        <fullName evidence="3">Glycosyltransferase involved in cell wall biosynthesis</fullName>
    </submittedName>
</protein>
<accession>A0A543EMQ2</accession>
<keyword evidence="4" id="KW-1185">Reference proteome</keyword>
<dbReference type="EMBL" id="VFPD01000001">
    <property type="protein sequence ID" value="TQM22856.1"/>
    <property type="molecule type" value="Genomic_DNA"/>
</dbReference>
<name>A0A543EMQ2_9FLAO</name>
<dbReference type="Gene3D" id="3.40.50.2000">
    <property type="entry name" value="Glycogen Phosphorylase B"/>
    <property type="match status" value="2"/>
</dbReference>
<organism evidence="3 4">
    <name type="scientific">Chryseobacterium aquifrigidense</name>
    <dbReference type="NCBI Taxonomy" id="558021"/>
    <lineage>
        <taxon>Bacteria</taxon>
        <taxon>Pseudomonadati</taxon>
        <taxon>Bacteroidota</taxon>
        <taxon>Flavobacteriia</taxon>
        <taxon>Flavobacteriales</taxon>
        <taxon>Weeksellaceae</taxon>
        <taxon>Chryseobacterium group</taxon>
        <taxon>Chryseobacterium</taxon>
    </lineage>
</organism>
<evidence type="ECO:0000313" key="4">
    <source>
        <dbReference type="Proteomes" id="UP000316437"/>
    </source>
</evidence>
<dbReference type="PANTHER" id="PTHR46401">
    <property type="entry name" value="GLYCOSYLTRANSFERASE WBBK-RELATED"/>
    <property type="match status" value="1"/>
</dbReference>
<sequence>MKFVLMGVKSSPKNISGQSICFDMLLDELKKQMISFKYITVSVDTDSNFQKVLEYLTACIKLIYFYMTTMGKSKMIYIAVAQSRLGFYRDFMFVWISTLFGKKIVAHLHGGNFKTFYLEQSPFLQKIIKKTYDQCDCIIVLSRVYMDLFDFVDNYKGKVKVVPNGIPEFENDEPIEKKYNQNKPVILYLSNLIESKGYLDVLHSSLILKEKYNISPEVYFCGNFLSNSDDVTFDSVEKAKDYFLTFVKENNMEDNVVYKGLVQGEVKDQLLKNADFLILPTNYNAEGQPISLIEGLKNGCVLITTQYRDIQYMNLDNETGFFVNYNDPEAIAETISNVNEQDFKRMSLNAQKHFKNNYSFISHYNNILKIFHEYSK</sequence>
<dbReference type="Pfam" id="PF00534">
    <property type="entry name" value="Glycos_transf_1"/>
    <property type="match status" value="1"/>
</dbReference>